<proteinExistence type="predicted"/>
<evidence type="ECO:0000313" key="1">
    <source>
        <dbReference type="EMBL" id="CAH1973313.1"/>
    </source>
</evidence>
<accession>A0A9P0KGA5</accession>
<protein>
    <submittedName>
        <fullName evidence="1">Uncharacterized protein</fullName>
    </submittedName>
</protein>
<name>A0A9P0KGA5_ACAOB</name>
<evidence type="ECO:0000313" key="2">
    <source>
        <dbReference type="Proteomes" id="UP001152888"/>
    </source>
</evidence>
<dbReference type="EMBL" id="CAKOFQ010006807">
    <property type="protein sequence ID" value="CAH1973313.1"/>
    <property type="molecule type" value="Genomic_DNA"/>
</dbReference>
<dbReference type="Proteomes" id="UP001152888">
    <property type="component" value="Unassembled WGS sequence"/>
</dbReference>
<comment type="caution">
    <text evidence="1">The sequence shown here is derived from an EMBL/GenBank/DDBJ whole genome shotgun (WGS) entry which is preliminary data.</text>
</comment>
<keyword evidence="2" id="KW-1185">Reference proteome</keyword>
<gene>
    <name evidence="1" type="ORF">ACAOBT_LOCUS10482</name>
</gene>
<sequence length="71" mass="7925">MEKSIKLGKELLKVKALQISEDDEYPDENEPKIQIKSFDSRAGAGTINALGRMVAISLMVVLYEKIRCLVS</sequence>
<dbReference type="OrthoDB" id="6761267at2759"/>
<organism evidence="1 2">
    <name type="scientific">Acanthoscelides obtectus</name>
    <name type="common">Bean weevil</name>
    <name type="synonym">Bruchus obtectus</name>
    <dbReference type="NCBI Taxonomy" id="200917"/>
    <lineage>
        <taxon>Eukaryota</taxon>
        <taxon>Metazoa</taxon>
        <taxon>Ecdysozoa</taxon>
        <taxon>Arthropoda</taxon>
        <taxon>Hexapoda</taxon>
        <taxon>Insecta</taxon>
        <taxon>Pterygota</taxon>
        <taxon>Neoptera</taxon>
        <taxon>Endopterygota</taxon>
        <taxon>Coleoptera</taxon>
        <taxon>Polyphaga</taxon>
        <taxon>Cucujiformia</taxon>
        <taxon>Chrysomeloidea</taxon>
        <taxon>Chrysomelidae</taxon>
        <taxon>Bruchinae</taxon>
        <taxon>Bruchini</taxon>
        <taxon>Acanthoscelides</taxon>
    </lineage>
</organism>
<dbReference type="AlphaFoldDB" id="A0A9P0KGA5"/>
<reference evidence="1" key="1">
    <citation type="submission" date="2022-03" db="EMBL/GenBank/DDBJ databases">
        <authorList>
            <person name="Sayadi A."/>
        </authorList>
    </citation>
    <scope>NUCLEOTIDE SEQUENCE</scope>
</reference>